<dbReference type="AlphaFoldDB" id="A0A833TT21"/>
<organism evidence="2 3">
    <name type="scientific">Juglans regia</name>
    <name type="common">English walnut</name>
    <dbReference type="NCBI Taxonomy" id="51240"/>
    <lineage>
        <taxon>Eukaryota</taxon>
        <taxon>Viridiplantae</taxon>
        <taxon>Streptophyta</taxon>
        <taxon>Embryophyta</taxon>
        <taxon>Tracheophyta</taxon>
        <taxon>Spermatophyta</taxon>
        <taxon>Magnoliopsida</taxon>
        <taxon>eudicotyledons</taxon>
        <taxon>Gunneridae</taxon>
        <taxon>Pentapetalae</taxon>
        <taxon>rosids</taxon>
        <taxon>fabids</taxon>
        <taxon>Fagales</taxon>
        <taxon>Juglandaceae</taxon>
        <taxon>Juglans</taxon>
    </lineage>
</organism>
<evidence type="ECO:0000313" key="2">
    <source>
        <dbReference type="EMBL" id="KAF5454040.1"/>
    </source>
</evidence>
<name>A0A833TT21_JUGRE</name>
<evidence type="ECO:0000313" key="3">
    <source>
        <dbReference type="Proteomes" id="UP000619265"/>
    </source>
</evidence>
<sequence length="101" mass="11369">LPSPFITILYKVTKSEYFCCPDSKQKPLIERLIDTCLPRETTLTLFRSPGNGFPASTHSLVFLPLPHSLFPISGLQATQREAQNRRTHQDLSRPGHGKPLL</sequence>
<evidence type="ECO:0000256" key="1">
    <source>
        <dbReference type="SAM" id="MobiDB-lite"/>
    </source>
</evidence>
<feature type="compositionally biased region" description="Basic and acidic residues" evidence="1">
    <location>
        <begin position="82"/>
        <end position="93"/>
    </location>
</feature>
<accession>A0A833TT21</accession>
<gene>
    <name evidence="2" type="ORF">F2P56_023737</name>
</gene>
<proteinExistence type="predicted"/>
<reference evidence="2" key="2">
    <citation type="submission" date="2020-03" db="EMBL/GenBank/DDBJ databases">
        <title>Walnut 2.0.</title>
        <authorList>
            <person name="Marrano A."/>
            <person name="Britton M."/>
            <person name="Zimin A.V."/>
            <person name="Zaini P.A."/>
            <person name="Workman R."/>
            <person name="Puiu D."/>
            <person name="Bianco L."/>
            <person name="Allen B.J."/>
            <person name="Troggio M."/>
            <person name="Leslie C.A."/>
            <person name="Timp W."/>
            <person name="Dendekar A."/>
            <person name="Salzberg S.L."/>
            <person name="Neale D.B."/>
        </authorList>
    </citation>
    <scope>NUCLEOTIDE SEQUENCE</scope>
    <source>
        <tissue evidence="2">Leaves</tissue>
    </source>
</reference>
<dbReference type="EMBL" id="LIHL02000011">
    <property type="protein sequence ID" value="KAF5454040.1"/>
    <property type="molecule type" value="Genomic_DNA"/>
</dbReference>
<feature type="non-terminal residue" evidence="2">
    <location>
        <position position="1"/>
    </location>
</feature>
<dbReference type="Proteomes" id="UP000619265">
    <property type="component" value="Unassembled WGS sequence"/>
</dbReference>
<protein>
    <submittedName>
        <fullName evidence="2">Uncharacterized protein</fullName>
    </submittedName>
</protein>
<comment type="caution">
    <text evidence="2">The sequence shown here is derived from an EMBL/GenBank/DDBJ whole genome shotgun (WGS) entry which is preliminary data.</text>
</comment>
<reference evidence="2" key="1">
    <citation type="submission" date="2015-10" db="EMBL/GenBank/DDBJ databases">
        <authorList>
            <person name="Martinez-Garcia P.J."/>
            <person name="Crepeau M.W."/>
            <person name="Puiu D."/>
            <person name="Gonzalez-Ibeas D."/>
            <person name="Whalen J."/>
            <person name="Stevens K."/>
            <person name="Paul R."/>
            <person name="Butterfield T."/>
            <person name="Britton M."/>
            <person name="Reagan R."/>
            <person name="Chakraborty S."/>
            <person name="Walawage S.L."/>
            <person name="Vasquez-Gross H.A."/>
            <person name="Cardeno C."/>
            <person name="Famula R."/>
            <person name="Pratt K."/>
            <person name="Kuruganti S."/>
            <person name="Aradhya M.K."/>
            <person name="Leslie C.A."/>
            <person name="Dandekar A.M."/>
            <person name="Salzberg S.L."/>
            <person name="Wegrzyn J.L."/>
            <person name="Langley C.H."/>
            <person name="Neale D.B."/>
        </authorList>
    </citation>
    <scope>NUCLEOTIDE SEQUENCE</scope>
    <source>
        <tissue evidence="2">Leaves</tissue>
    </source>
</reference>
<dbReference type="Gramene" id="Jr11_02750_p4">
    <property type="protein sequence ID" value="cds.Jr11_02750_p4"/>
    <property type="gene ID" value="Jr11_02750"/>
</dbReference>
<feature type="region of interest" description="Disordered" evidence="1">
    <location>
        <begin position="76"/>
        <end position="101"/>
    </location>
</feature>